<evidence type="ECO:0000313" key="2">
    <source>
        <dbReference type="Proteomes" id="UP000002494"/>
    </source>
</evidence>
<reference evidence="1" key="1">
    <citation type="submission" date="2024-01" db="EMBL/GenBank/DDBJ databases">
        <title>GRCr8: a new rat reference genome assembly contstructed from accurate long reads and long range scaffolding.</title>
        <authorList>
            <person name="Doris P.A."/>
            <person name="Kalbfleisch T."/>
            <person name="Li K."/>
            <person name="Howe K."/>
            <person name="Wood J."/>
        </authorList>
    </citation>
    <scope>NUCLEOTIDE SEQUENCE [LARGE SCALE GENOMIC DNA]</scope>
    <source>
        <strain evidence="1">Brown Norway</strain>
    </source>
</reference>
<dbReference type="AGR" id="RGD:150341448"/>
<name>A0A8I5ZQI7_RAT</name>
<dbReference type="Ensembl" id="ENSRNOT00000108941.2">
    <property type="protein sequence ID" value="ENSRNOP00000080358.1"/>
    <property type="gene ID" value="ENSRNOG00000067646.2"/>
</dbReference>
<evidence type="ECO:0000313" key="1">
    <source>
        <dbReference type="Ensembl" id="ENSRNOP00000080358.1"/>
    </source>
</evidence>
<dbReference type="PANTHER" id="PTHR15233">
    <property type="entry name" value="MITOCHONDRIAL PROTEOLIPID"/>
    <property type="match status" value="1"/>
</dbReference>
<evidence type="ECO:0000313" key="3">
    <source>
        <dbReference type="RGD" id="150341448"/>
    </source>
</evidence>
<accession>A0A8I5ZQI7</accession>
<reference evidence="1" key="2">
    <citation type="submission" date="2025-08" db="UniProtKB">
        <authorList>
            <consortium name="Ensembl"/>
        </authorList>
    </citation>
    <scope>IDENTIFICATION</scope>
    <source>
        <strain evidence="1">Brown Norway</strain>
    </source>
</reference>
<dbReference type="AlphaFoldDB" id="A0A8I5ZQI7"/>
<dbReference type="PANTHER" id="PTHR15233:SF1">
    <property type="entry name" value="ATP SYNTHASE SUBUNIT ATP5MJ, MITOCHONDRIAL"/>
    <property type="match status" value="1"/>
</dbReference>
<reference evidence="1" key="3">
    <citation type="submission" date="2025-09" db="UniProtKB">
        <authorList>
            <consortium name="Ensembl"/>
        </authorList>
    </citation>
    <scope>IDENTIFICATION</scope>
    <source>
        <strain evidence="1">Brown Norway</strain>
    </source>
</reference>
<organism evidence="1 2">
    <name type="scientific">Rattus norvegicus</name>
    <name type="common">Rat</name>
    <dbReference type="NCBI Taxonomy" id="10116"/>
    <lineage>
        <taxon>Eukaryota</taxon>
        <taxon>Metazoa</taxon>
        <taxon>Chordata</taxon>
        <taxon>Craniata</taxon>
        <taxon>Vertebrata</taxon>
        <taxon>Euteleostomi</taxon>
        <taxon>Mammalia</taxon>
        <taxon>Eutheria</taxon>
        <taxon>Euarchontoglires</taxon>
        <taxon>Glires</taxon>
        <taxon>Rodentia</taxon>
        <taxon>Myomorpha</taxon>
        <taxon>Muroidea</taxon>
        <taxon>Muridae</taxon>
        <taxon>Murinae</taxon>
        <taxon>Rattus</taxon>
    </lineage>
</organism>
<dbReference type="InterPro" id="IPR012574">
    <property type="entry name" value="ATP5MJ"/>
</dbReference>
<gene>
    <name evidence="3" type="primary">ENSRNOG00000067646</name>
</gene>
<dbReference type="RGD" id="150341448">
    <property type="gene designation" value="ENSRNOG00000067646"/>
</dbReference>
<dbReference type="Pfam" id="PF08039">
    <property type="entry name" value="Mit_proteolip"/>
    <property type="match status" value="1"/>
</dbReference>
<dbReference type="Proteomes" id="UP000002494">
    <property type="component" value="Chromosome X"/>
</dbReference>
<proteinExistence type="predicted"/>
<protein>
    <submittedName>
        <fullName evidence="1">Uncharacterized protein</fullName>
    </submittedName>
</protein>
<sequence>LLKSLLKVWVTMEYYIQIYQEIWERRKFMTFIVYKIRNADKRSKTLKVCGPECVPGHH</sequence>
<dbReference type="GO" id="GO:0005739">
    <property type="term" value="C:mitochondrion"/>
    <property type="evidence" value="ECO:0007669"/>
    <property type="project" value="InterPro"/>
</dbReference>
<keyword evidence="2" id="KW-1185">Reference proteome</keyword>